<gene>
    <name evidence="1" type="ORF">Q9L58_003216</name>
</gene>
<evidence type="ECO:0000313" key="1">
    <source>
        <dbReference type="EMBL" id="KAL0637826.1"/>
    </source>
</evidence>
<dbReference type="EMBL" id="JBBBZM010000030">
    <property type="protein sequence ID" value="KAL0637826.1"/>
    <property type="molecule type" value="Genomic_DNA"/>
</dbReference>
<evidence type="ECO:0008006" key="3">
    <source>
        <dbReference type="Google" id="ProtNLM"/>
    </source>
</evidence>
<name>A0ABR3GQG5_9PEZI</name>
<keyword evidence="2" id="KW-1185">Reference proteome</keyword>
<comment type="caution">
    <text evidence="1">The sequence shown here is derived from an EMBL/GenBank/DDBJ whole genome shotgun (WGS) entry which is preliminary data.</text>
</comment>
<organism evidence="1 2">
    <name type="scientific">Discina gigas</name>
    <dbReference type="NCBI Taxonomy" id="1032678"/>
    <lineage>
        <taxon>Eukaryota</taxon>
        <taxon>Fungi</taxon>
        <taxon>Dikarya</taxon>
        <taxon>Ascomycota</taxon>
        <taxon>Pezizomycotina</taxon>
        <taxon>Pezizomycetes</taxon>
        <taxon>Pezizales</taxon>
        <taxon>Discinaceae</taxon>
        <taxon>Discina</taxon>
    </lineage>
</organism>
<dbReference type="Proteomes" id="UP001447188">
    <property type="component" value="Unassembled WGS sequence"/>
</dbReference>
<reference evidence="1 2" key="1">
    <citation type="submission" date="2024-02" db="EMBL/GenBank/DDBJ databases">
        <title>Discinaceae phylogenomics.</title>
        <authorList>
            <person name="Dirks A.C."/>
            <person name="James T.Y."/>
        </authorList>
    </citation>
    <scope>NUCLEOTIDE SEQUENCE [LARGE SCALE GENOMIC DNA]</scope>
    <source>
        <strain evidence="1 2">ACD0624</strain>
    </source>
</reference>
<proteinExistence type="predicted"/>
<evidence type="ECO:0000313" key="2">
    <source>
        <dbReference type="Proteomes" id="UP001447188"/>
    </source>
</evidence>
<accession>A0ABR3GQG5</accession>
<protein>
    <recommendedName>
        <fullName evidence="3">Biogenesis of lysosome-related organelles complex 1 subunit 7</fullName>
    </recommendedName>
</protein>
<sequence>MPNTPSPRHFEAVSLPPEVAVEIAAYLRSSLFAPLSSNISRLRDECNVSISVQKDILQDAQSQISNVIEPAAAQLIPIASELNSVYRQIDLLEGLILRVNENIRQMTSKVERTELALRREERALSDNKPTSMWKEPERAKIFRAVDYVENGKLKDPRETIRSPRPSLPS</sequence>